<reference evidence="2 3" key="1">
    <citation type="submission" date="2020-02" db="EMBL/GenBank/DDBJ databases">
        <title>Draft genome sequence of Haematococcus lacustris strain NIES-144.</title>
        <authorList>
            <person name="Morimoto D."/>
            <person name="Nakagawa S."/>
            <person name="Yoshida T."/>
            <person name="Sawayama S."/>
        </authorList>
    </citation>
    <scope>NUCLEOTIDE SEQUENCE [LARGE SCALE GENOMIC DNA]</scope>
    <source>
        <strain evidence="2 3">NIES-144</strain>
    </source>
</reference>
<feature type="non-terminal residue" evidence="2">
    <location>
        <position position="1"/>
    </location>
</feature>
<feature type="non-terminal residue" evidence="2">
    <location>
        <position position="182"/>
    </location>
</feature>
<protein>
    <submittedName>
        <fullName evidence="2">Uncharacterized protein</fullName>
    </submittedName>
</protein>
<name>A0A699YU03_HAELA</name>
<accession>A0A699YU03</accession>
<dbReference type="EMBL" id="BLLF01000315">
    <property type="protein sequence ID" value="GFH10446.1"/>
    <property type="molecule type" value="Genomic_DNA"/>
</dbReference>
<dbReference type="AlphaFoldDB" id="A0A699YU03"/>
<keyword evidence="3" id="KW-1185">Reference proteome</keyword>
<evidence type="ECO:0000313" key="3">
    <source>
        <dbReference type="Proteomes" id="UP000485058"/>
    </source>
</evidence>
<organism evidence="2 3">
    <name type="scientific">Haematococcus lacustris</name>
    <name type="common">Green alga</name>
    <name type="synonym">Haematococcus pluvialis</name>
    <dbReference type="NCBI Taxonomy" id="44745"/>
    <lineage>
        <taxon>Eukaryota</taxon>
        <taxon>Viridiplantae</taxon>
        <taxon>Chlorophyta</taxon>
        <taxon>core chlorophytes</taxon>
        <taxon>Chlorophyceae</taxon>
        <taxon>CS clade</taxon>
        <taxon>Chlamydomonadales</taxon>
        <taxon>Haematococcaceae</taxon>
        <taxon>Haematococcus</taxon>
    </lineage>
</organism>
<evidence type="ECO:0000256" key="1">
    <source>
        <dbReference type="SAM" id="MobiDB-lite"/>
    </source>
</evidence>
<evidence type="ECO:0000313" key="2">
    <source>
        <dbReference type="EMBL" id="GFH10446.1"/>
    </source>
</evidence>
<feature type="region of interest" description="Disordered" evidence="1">
    <location>
        <begin position="18"/>
        <end position="78"/>
    </location>
</feature>
<proteinExistence type="predicted"/>
<dbReference type="Proteomes" id="UP000485058">
    <property type="component" value="Unassembled WGS sequence"/>
</dbReference>
<comment type="caution">
    <text evidence="2">The sequence shown here is derived from an EMBL/GenBank/DDBJ whole genome shotgun (WGS) entry which is preliminary data.</text>
</comment>
<sequence length="182" mass="19871">DSEEEHSIGVRGVWLGSSKAWPAGRSHTGARGNLELQSKSGDGSAARIKGGLHPPPSRGASNLVHFKDSSGPGKPVQREQAASNMDDLMRLLVPAEKAAHGARDMVSPTGISLAYLFRLGEALPQHTRAMSTYQVAQELMHLTQASQCRLLDRCPALCRALPKYFIIHCWQAQFHHTMAQLR</sequence>
<gene>
    <name evidence="2" type="ORF">HaLaN_05758</name>
</gene>